<evidence type="ECO:0000313" key="2">
    <source>
        <dbReference type="EMBL" id="PHQ36762.1"/>
    </source>
</evidence>
<dbReference type="AlphaFoldDB" id="A0A2G1WCJ3"/>
<feature type="region of interest" description="Disordered" evidence="1">
    <location>
        <begin position="326"/>
        <end position="352"/>
    </location>
</feature>
<feature type="compositionally biased region" description="Polar residues" evidence="1">
    <location>
        <begin position="576"/>
        <end position="600"/>
    </location>
</feature>
<feature type="region of interest" description="Disordered" evidence="1">
    <location>
        <begin position="523"/>
        <end position="549"/>
    </location>
</feature>
<evidence type="ECO:0000256" key="1">
    <source>
        <dbReference type="SAM" id="MobiDB-lite"/>
    </source>
</evidence>
<dbReference type="OrthoDB" id="233499at2"/>
<sequence>MLAIFGLAPLTLLADPAFGQTTRTNQFVTGSPNSTQTEANAASGVATARLMLPQTDSTLVKQPTADVPAELWTPPSAPPQAAPAGFSGQTPVGPNQNSFETFHPIADRAVPTIAAEVPSQPTEAPRIAMRPVVQERGVARPTPANEAIPAVRTARPQRLPAAEPSSQSATANSRSQSATQPSAAQRFAEVIAQQRAKERAKSPVTPPAAASGMYLATQTAKSKLDQAWTHFQQAELEYSSAAYASAETSAWQTLHLAAEAIDLHEQHTRSRSAIETGQTVNADPSQSAVQRLQTGRNALNEARDFVGPYATDDPESIARLARSHRTPVVRQGLPRRGRTASDSTHPDYRSAPKDQLGWYTEMLVESTDSVEQTIPNATEAIDRYLDLARMELSEVAAQSLLAAQAMDLLAAIRLGRGEATQLPGPSAICLRRAAVQGQSSNPDLVAKLGFHLADVGLVEEATWALQHSLTLRYDVQVLQKLNQLESLSPTASTVLKGAPIQSQAQTRRTPDVVTMTPEQFASVSRSVIPAQSSNSQGSNGSVPARNVSTTNPVEAQPASYRLMNTPPATAALGQSHPISGSNANEATEPQQPPTRNSSRFLPQLKKWW</sequence>
<keyword evidence="3" id="KW-1185">Reference proteome</keyword>
<comment type="caution">
    <text evidence="2">The sequence shown here is derived from an EMBL/GenBank/DDBJ whole genome shotgun (WGS) entry which is preliminary data.</text>
</comment>
<reference evidence="2 3" key="1">
    <citation type="submission" date="2017-06" db="EMBL/GenBank/DDBJ databases">
        <title>Description of Rhodopirellula bahusiensis sp. nov.</title>
        <authorList>
            <person name="Kizina J."/>
            <person name="Harder J."/>
        </authorList>
    </citation>
    <scope>NUCLEOTIDE SEQUENCE [LARGE SCALE GENOMIC DNA]</scope>
    <source>
        <strain evidence="2 3">SWK21</strain>
    </source>
</reference>
<feature type="compositionally biased region" description="Low complexity" evidence="1">
    <location>
        <begin position="531"/>
        <end position="541"/>
    </location>
</feature>
<protein>
    <recommendedName>
        <fullName evidence="4">Transmembrane protein</fullName>
    </recommendedName>
</protein>
<name>A0A2G1WCJ3_9BACT</name>
<feature type="region of interest" description="Disordered" evidence="1">
    <location>
        <begin position="157"/>
        <end position="186"/>
    </location>
</feature>
<evidence type="ECO:0000313" key="3">
    <source>
        <dbReference type="Proteomes" id="UP000225740"/>
    </source>
</evidence>
<dbReference type="Proteomes" id="UP000225740">
    <property type="component" value="Unassembled WGS sequence"/>
</dbReference>
<proteinExistence type="predicted"/>
<dbReference type="EMBL" id="NIZW01000002">
    <property type="protein sequence ID" value="PHQ36762.1"/>
    <property type="molecule type" value="Genomic_DNA"/>
</dbReference>
<feature type="region of interest" description="Disordered" evidence="1">
    <location>
        <begin position="562"/>
        <end position="608"/>
    </location>
</feature>
<feature type="compositionally biased region" description="Polar residues" evidence="1">
    <location>
        <begin position="87"/>
        <end position="98"/>
    </location>
</feature>
<gene>
    <name evidence="2" type="ORF">CEE69_02900</name>
</gene>
<feature type="region of interest" description="Disordered" evidence="1">
    <location>
        <begin position="68"/>
        <end position="98"/>
    </location>
</feature>
<feature type="compositionally biased region" description="Basic residues" evidence="1">
    <location>
        <begin position="326"/>
        <end position="338"/>
    </location>
</feature>
<evidence type="ECO:0008006" key="4">
    <source>
        <dbReference type="Google" id="ProtNLM"/>
    </source>
</evidence>
<feature type="compositionally biased region" description="Polar residues" evidence="1">
    <location>
        <begin position="164"/>
        <end position="183"/>
    </location>
</feature>
<organism evidence="2 3">
    <name type="scientific">Rhodopirellula bahusiensis</name>
    <dbReference type="NCBI Taxonomy" id="2014065"/>
    <lineage>
        <taxon>Bacteria</taxon>
        <taxon>Pseudomonadati</taxon>
        <taxon>Planctomycetota</taxon>
        <taxon>Planctomycetia</taxon>
        <taxon>Pirellulales</taxon>
        <taxon>Pirellulaceae</taxon>
        <taxon>Rhodopirellula</taxon>
    </lineage>
</organism>
<accession>A0A2G1WCJ3</accession>